<feature type="signal peptide" evidence="1">
    <location>
        <begin position="1"/>
        <end position="17"/>
    </location>
</feature>
<evidence type="ECO:0000313" key="2">
    <source>
        <dbReference type="EMBL" id="QJE94538.1"/>
    </source>
</evidence>
<gene>
    <name evidence="2" type="ORF">HHL09_01645</name>
</gene>
<dbReference type="KEGG" id="luo:HHL09_01645"/>
<name>A0A858RD65_9BACT</name>
<dbReference type="AlphaFoldDB" id="A0A858RD65"/>
<feature type="chain" id="PRO_5032309494" evidence="1">
    <location>
        <begin position="18"/>
        <end position="191"/>
    </location>
</feature>
<reference evidence="2 3" key="1">
    <citation type="submission" date="2020-04" db="EMBL/GenBank/DDBJ databases">
        <title>Luteolibacter sp. G-1-1-1 isolated from soil.</title>
        <authorList>
            <person name="Dahal R.H."/>
        </authorList>
    </citation>
    <scope>NUCLEOTIDE SEQUENCE [LARGE SCALE GENOMIC DNA]</scope>
    <source>
        <strain evidence="2 3">G-1-1-1</strain>
    </source>
</reference>
<organism evidence="2 3">
    <name type="scientific">Luteolibacter luteus</name>
    <dbReference type="NCBI Taxonomy" id="2728835"/>
    <lineage>
        <taxon>Bacteria</taxon>
        <taxon>Pseudomonadati</taxon>
        <taxon>Verrucomicrobiota</taxon>
        <taxon>Verrucomicrobiia</taxon>
        <taxon>Verrucomicrobiales</taxon>
        <taxon>Verrucomicrobiaceae</taxon>
        <taxon>Luteolibacter</taxon>
    </lineage>
</organism>
<dbReference type="Proteomes" id="UP000501812">
    <property type="component" value="Chromosome"/>
</dbReference>
<evidence type="ECO:0000313" key="3">
    <source>
        <dbReference type="Proteomes" id="UP000501812"/>
    </source>
</evidence>
<proteinExistence type="predicted"/>
<evidence type="ECO:0000256" key="1">
    <source>
        <dbReference type="SAM" id="SignalP"/>
    </source>
</evidence>
<protein>
    <submittedName>
        <fullName evidence="2">Uncharacterized protein</fullName>
    </submittedName>
</protein>
<accession>A0A858RD65</accession>
<sequence>MIRVSLLLAILPLPASAQSSGQGQKMLEQGVKNAIATFTPLPANEQRRVMEESTKFLGRSVNFRADGTASSIYTPQGLHLEWKKLGIGKVTSQAVSQADQANGIQRRYLATITFETSRKWDKKANQWGQWNDTGYILFPSAITVEEINGILTPKSSILKDFNPGVGGGPAKGLQVPGIYRVKKDGKLEPVK</sequence>
<keyword evidence="1" id="KW-0732">Signal</keyword>
<keyword evidence="3" id="KW-1185">Reference proteome</keyword>
<dbReference type="RefSeq" id="WP_169452759.1">
    <property type="nucleotide sequence ID" value="NZ_CP051774.1"/>
</dbReference>
<dbReference type="EMBL" id="CP051774">
    <property type="protein sequence ID" value="QJE94538.1"/>
    <property type="molecule type" value="Genomic_DNA"/>
</dbReference>